<evidence type="ECO:0000313" key="8">
    <source>
        <dbReference type="Proteomes" id="UP000541444"/>
    </source>
</evidence>
<dbReference type="InterPro" id="IPR045199">
    <property type="entry name" value="ATAD2-like"/>
</dbReference>
<dbReference type="GO" id="GO:0005524">
    <property type="term" value="F:ATP binding"/>
    <property type="evidence" value="ECO:0007669"/>
    <property type="project" value="UniProtKB-KW"/>
</dbReference>
<reference evidence="7 8" key="1">
    <citation type="journal article" date="2020" name="IScience">
        <title>Genome Sequencing of the Endangered Kingdonia uniflora (Circaeasteraceae, Ranunculales) Reveals Potential Mechanisms of Evolutionary Specialization.</title>
        <authorList>
            <person name="Sun Y."/>
            <person name="Deng T."/>
            <person name="Zhang A."/>
            <person name="Moore M.J."/>
            <person name="Landis J.B."/>
            <person name="Lin N."/>
            <person name="Zhang H."/>
            <person name="Zhang X."/>
            <person name="Huang J."/>
            <person name="Zhang X."/>
            <person name="Sun H."/>
            <person name="Wang H."/>
        </authorList>
    </citation>
    <scope>NUCLEOTIDE SEQUENCE [LARGE SCALE GENOMIC DNA]</scope>
    <source>
        <strain evidence="7">TB1705</strain>
        <tissue evidence="7">Leaf</tissue>
    </source>
</reference>
<dbReference type="PANTHER" id="PTHR23069:SF0">
    <property type="entry name" value="TAT-BINDING HOMOLOG 7"/>
    <property type="match status" value="1"/>
</dbReference>
<dbReference type="AlphaFoldDB" id="A0A7J7N2M4"/>
<dbReference type="GO" id="GO:0045815">
    <property type="term" value="P:transcription initiation-coupled chromatin remodeling"/>
    <property type="evidence" value="ECO:0007669"/>
    <property type="project" value="TreeGrafter"/>
</dbReference>
<comment type="similarity">
    <text evidence="1">Belongs to the AAA ATPase family.</text>
</comment>
<dbReference type="Gene3D" id="1.20.920.10">
    <property type="entry name" value="Bromodomain-like"/>
    <property type="match status" value="1"/>
</dbReference>
<dbReference type="Proteomes" id="UP000541444">
    <property type="component" value="Unassembled WGS sequence"/>
</dbReference>
<dbReference type="GO" id="GO:0042393">
    <property type="term" value="F:histone binding"/>
    <property type="evidence" value="ECO:0007669"/>
    <property type="project" value="TreeGrafter"/>
</dbReference>
<dbReference type="GO" id="GO:0005634">
    <property type="term" value="C:nucleus"/>
    <property type="evidence" value="ECO:0007669"/>
    <property type="project" value="TreeGrafter"/>
</dbReference>
<evidence type="ECO:0000259" key="6">
    <source>
        <dbReference type="PROSITE" id="PS50014"/>
    </source>
</evidence>
<dbReference type="SMART" id="SM00297">
    <property type="entry name" value="BROMO"/>
    <property type="match status" value="1"/>
</dbReference>
<dbReference type="GO" id="GO:0006337">
    <property type="term" value="P:nucleosome disassembly"/>
    <property type="evidence" value="ECO:0007669"/>
    <property type="project" value="TreeGrafter"/>
</dbReference>
<evidence type="ECO:0000256" key="3">
    <source>
        <dbReference type="ARBA" id="ARBA00022840"/>
    </source>
</evidence>
<feature type="non-terminal residue" evidence="7">
    <location>
        <position position="1"/>
    </location>
</feature>
<keyword evidence="3" id="KW-0067">ATP-binding</keyword>
<dbReference type="PRINTS" id="PR00503">
    <property type="entry name" value="BROMODOMAIN"/>
</dbReference>
<dbReference type="FunFam" id="1.20.920.10:FF:000037">
    <property type="entry name" value="ATPase family AAA domain-containing protein"/>
    <property type="match status" value="1"/>
</dbReference>
<name>A0A7J7N2M4_9MAGN</name>
<protein>
    <recommendedName>
        <fullName evidence="6">Bromo domain-containing protein</fullName>
    </recommendedName>
</protein>
<evidence type="ECO:0000256" key="2">
    <source>
        <dbReference type="ARBA" id="ARBA00022741"/>
    </source>
</evidence>
<keyword evidence="4 5" id="KW-0103">Bromodomain</keyword>
<accession>A0A7J7N2M4</accession>
<gene>
    <name evidence="7" type="ORF">GIB67_009167</name>
</gene>
<dbReference type="GO" id="GO:0016887">
    <property type="term" value="F:ATP hydrolysis activity"/>
    <property type="evidence" value="ECO:0007669"/>
    <property type="project" value="TreeGrafter"/>
</dbReference>
<evidence type="ECO:0000256" key="5">
    <source>
        <dbReference type="PROSITE-ProRule" id="PRU00035"/>
    </source>
</evidence>
<dbReference type="SUPFAM" id="SSF47370">
    <property type="entry name" value="Bromodomain"/>
    <property type="match status" value="1"/>
</dbReference>
<dbReference type="InterPro" id="IPR018359">
    <property type="entry name" value="Bromodomain_CS"/>
</dbReference>
<dbReference type="GO" id="GO:0006334">
    <property type="term" value="P:nucleosome assembly"/>
    <property type="evidence" value="ECO:0007669"/>
    <property type="project" value="TreeGrafter"/>
</dbReference>
<proteinExistence type="inferred from homology"/>
<dbReference type="PROSITE" id="PS00633">
    <property type="entry name" value="BROMODOMAIN_1"/>
    <property type="match status" value="1"/>
</dbReference>
<dbReference type="Pfam" id="PF00439">
    <property type="entry name" value="Bromodomain"/>
    <property type="match status" value="1"/>
</dbReference>
<dbReference type="InterPro" id="IPR001487">
    <property type="entry name" value="Bromodomain"/>
</dbReference>
<keyword evidence="8" id="KW-1185">Reference proteome</keyword>
<organism evidence="7 8">
    <name type="scientific">Kingdonia uniflora</name>
    <dbReference type="NCBI Taxonomy" id="39325"/>
    <lineage>
        <taxon>Eukaryota</taxon>
        <taxon>Viridiplantae</taxon>
        <taxon>Streptophyta</taxon>
        <taxon>Embryophyta</taxon>
        <taxon>Tracheophyta</taxon>
        <taxon>Spermatophyta</taxon>
        <taxon>Magnoliopsida</taxon>
        <taxon>Ranunculales</taxon>
        <taxon>Circaeasteraceae</taxon>
        <taxon>Kingdonia</taxon>
    </lineage>
</organism>
<dbReference type="PANTHER" id="PTHR23069">
    <property type="entry name" value="AAA DOMAIN-CONTAINING"/>
    <property type="match status" value="1"/>
</dbReference>
<evidence type="ECO:0000256" key="1">
    <source>
        <dbReference type="ARBA" id="ARBA00006914"/>
    </source>
</evidence>
<feature type="domain" description="Bromo" evidence="6">
    <location>
        <begin position="30"/>
        <end position="92"/>
    </location>
</feature>
<dbReference type="OrthoDB" id="5421at2759"/>
<evidence type="ECO:0000313" key="7">
    <source>
        <dbReference type="EMBL" id="KAF6161280.1"/>
    </source>
</evidence>
<comment type="caution">
    <text evidence="7">The sequence shown here is derived from an EMBL/GenBank/DDBJ whole genome shotgun (WGS) entry which is preliminary data.</text>
</comment>
<dbReference type="InterPro" id="IPR036427">
    <property type="entry name" value="Bromodomain-like_sf"/>
</dbReference>
<evidence type="ECO:0000256" key="4">
    <source>
        <dbReference type="ARBA" id="ARBA00023117"/>
    </source>
</evidence>
<sequence>MGSLGGPIGHWSKYWGPGTWVLYDKRFRDFHYPVTDEDAPNYRSIVQNPMDIATLLQRVDCGQYITCSAFLQDFDLILTNAKTYNGDDYTGARIVSRAYELRDAMQGMLSQMDPALITYCDKISAQGGPVEPPDDIGGLVFPTTPVVQLPSVTRTSARLRHVQPEVNLSQSYEALKRQKKNMDTDQPGILYYFLLDSAVDGQITSNIYPFQFGCLGASTRIFFPASYE</sequence>
<dbReference type="EMBL" id="JACGCM010001135">
    <property type="protein sequence ID" value="KAF6161280.1"/>
    <property type="molecule type" value="Genomic_DNA"/>
</dbReference>
<dbReference type="GO" id="GO:0003682">
    <property type="term" value="F:chromatin binding"/>
    <property type="evidence" value="ECO:0007669"/>
    <property type="project" value="TreeGrafter"/>
</dbReference>
<keyword evidence="2" id="KW-0547">Nucleotide-binding</keyword>
<dbReference type="PROSITE" id="PS50014">
    <property type="entry name" value="BROMODOMAIN_2"/>
    <property type="match status" value="1"/>
</dbReference>